<reference evidence="1" key="1">
    <citation type="submission" date="2021-05" db="EMBL/GenBank/DDBJ databases">
        <authorList>
            <person name="Alioto T."/>
            <person name="Alioto T."/>
            <person name="Gomez Garrido J."/>
        </authorList>
    </citation>
    <scope>NUCLEOTIDE SEQUENCE</scope>
</reference>
<organism evidence="1">
    <name type="scientific">Culex pipiens</name>
    <name type="common">House mosquito</name>
    <dbReference type="NCBI Taxonomy" id="7175"/>
    <lineage>
        <taxon>Eukaryota</taxon>
        <taxon>Metazoa</taxon>
        <taxon>Ecdysozoa</taxon>
        <taxon>Arthropoda</taxon>
        <taxon>Hexapoda</taxon>
        <taxon>Insecta</taxon>
        <taxon>Pterygota</taxon>
        <taxon>Neoptera</taxon>
        <taxon>Endopterygota</taxon>
        <taxon>Diptera</taxon>
        <taxon>Nematocera</taxon>
        <taxon>Culicoidea</taxon>
        <taxon>Culicidae</taxon>
        <taxon>Culicinae</taxon>
        <taxon>Culicini</taxon>
        <taxon>Culex</taxon>
        <taxon>Culex</taxon>
    </lineage>
</organism>
<protein>
    <submittedName>
        <fullName evidence="1">(northern house mosquito) hypothetical protein</fullName>
    </submittedName>
</protein>
<sequence length="137" mass="15386">MVRQGGLSAVRDRVCRRSGQRVAFPVPVLQKWRRCFPRSLWCHAGGRWHSPVLHGARVGSVQSEGCHHLLGPAGSPLQRNRLRGRADRVLRGLLLQRDHRVVAAVLFRVLHGPPAVDPVQQRMEHGPLQAVRVWGTE</sequence>
<dbReference type="EMBL" id="HBUE01011489">
    <property type="protein sequence ID" value="CAG6448635.1"/>
    <property type="molecule type" value="Transcribed_RNA"/>
</dbReference>
<dbReference type="AlphaFoldDB" id="A0A8D8EWA6"/>
<name>A0A8D8EWA6_CULPI</name>
<accession>A0A8D8EWA6</accession>
<proteinExistence type="predicted"/>
<dbReference type="EMBL" id="HBUE01011488">
    <property type="protein sequence ID" value="CAG6448633.1"/>
    <property type="molecule type" value="Transcribed_RNA"/>
</dbReference>
<evidence type="ECO:0000313" key="1">
    <source>
        <dbReference type="EMBL" id="CAG6448635.1"/>
    </source>
</evidence>